<dbReference type="EMBL" id="AEQP01000008">
    <property type="protein sequence ID" value="EFV94964.1"/>
    <property type="molecule type" value="Genomic_DNA"/>
</dbReference>
<evidence type="ECO:0000256" key="6">
    <source>
        <dbReference type="ARBA" id="ARBA00023136"/>
    </source>
</evidence>
<evidence type="ECO:0000313" key="11">
    <source>
        <dbReference type="Proteomes" id="UP000011021"/>
    </source>
</evidence>
<dbReference type="InterPro" id="IPR058533">
    <property type="entry name" value="Cation_efflux_TM"/>
</dbReference>
<feature type="compositionally biased region" description="Basic and acidic residues" evidence="7">
    <location>
        <begin position="166"/>
        <end position="212"/>
    </location>
</feature>
<dbReference type="InterPro" id="IPR045316">
    <property type="entry name" value="Msc2-like"/>
</dbReference>
<dbReference type="GO" id="GO:0005385">
    <property type="term" value="F:zinc ion transmembrane transporter activity"/>
    <property type="evidence" value="ECO:0007669"/>
    <property type="project" value="InterPro"/>
</dbReference>
<reference evidence="10 11" key="1">
    <citation type="submission" date="2010-12" db="EMBL/GenBank/DDBJ databases">
        <authorList>
            <person name="Muzny D."/>
            <person name="Qin X."/>
            <person name="Deng J."/>
            <person name="Jiang H."/>
            <person name="Liu Y."/>
            <person name="Qu J."/>
            <person name="Song X.-Z."/>
            <person name="Zhang L."/>
            <person name="Thornton R."/>
            <person name="Coyle M."/>
            <person name="Francisco L."/>
            <person name="Jackson L."/>
            <person name="Javaid M."/>
            <person name="Korchina V."/>
            <person name="Kovar C."/>
            <person name="Mata R."/>
            <person name="Mathew T."/>
            <person name="Ngo R."/>
            <person name="Nguyen L."/>
            <person name="Nguyen N."/>
            <person name="Okwuonu G."/>
            <person name="Ongeri F."/>
            <person name="Pham C."/>
            <person name="Simmons D."/>
            <person name="Wilczek-Boney K."/>
            <person name="Hale W."/>
            <person name="Jakkamsetti A."/>
            <person name="Pham P."/>
            <person name="Ruth R."/>
            <person name="San Lucas F."/>
            <person name="Warren J."/>
            <person name="Zhang J."/>
            <person name="Zhao Z."/>
            <person name="Zhou C."/>
            <person name="Zhu D."/>
            <person name="Lee S."/>
            <person name="Bess C."/>
            <person name="Blankenburg K."/>
            <person name="Forbes L."/>
            <person name="Fu Q."/>
            <person name="Gubbala S."/>
            <person name="Hirani K."/>
            <person name="Jayaseelan J.C."/>
            <person name="Lara F."/>
            <person name="Munidasa M."/>
            <person name="Palculict T."/>
            <person name="Patil S."/>
            <person name="Pu L.-L."/>
            <person name="Saada N."/>
            <person name="Tang L."/>
            <person name="Weissenberger G."/>
            <person name="Zhu Y."/>
            <person name="Hemphill L."/>
            <person name="Shang Y."/>
            <person name="Youmans B."/>
            <person name="Ayvaz T."/>
            <person name="Ross M."/>
            <person name="Santibanez J."/>
            <person name="Aqrawi P."/>
            <person name="Gross S."/>
            <person name="Joshi V."/>
            <person name="Fowler G."/>
            <person name="Nazareth L."/>
            <person name="Reid J."/>
            <person name="Worley K."/>
            <person name="Petrosino J."/>
            <person name="Highlander S."/>
            <person name="Gibbs R."/>
        </authorList>
    </citation>
    <scope>NUCLEOTIDE SEQUENCE [LARGE SCALE GENOMIC DNA]</scope>
    <source>
        <strain evidence="10 11">ATCC 51599</strain>
    </source>
</reference>
<comment type="caution">
    <text evidence="10">The sequence shown here is derived from an EMBL/GenBank/DDBJ whole genome shotgun (WGS) entry which is preliminary data.</text>
</comment>
<dbReference type="HOGENOM" id="CLU_013430_1_0_4"/>
<feature type="transmembrane region" description="Helical" evidence="8">
    <location>
        <begin position="255"/>
        <end position="273"/>
    </location>
</feature>
<comment type="subcellular location">
    <subcellularLocation>
        <location evidence="1">Membrane</location>
        <topology evidence="1">Multi-pass membrane protein</topology>
    </subcellularLocation>
</comment>
<dbReference type="InterPro" id="IPR002524">
    <property type="entry name" value="Cation_efflux"/>
</dbReference>
<evidence type="ECO:0000256" key="4">
    <source>
        <dbReference type="ARBA" id="ARBA00022989"/>
    </source>
</evidence>
<feature type="transmembrane region" description="Helical" evidence="8">
    <location>
        <begin position="100"/>
        <end position="118"/>
    </location>
</feature>
<keyword evidence="5" id="KW-0406">Ion transport</keyword>
<sequence>MKPTETPSPAPANCEVIHSFTQGNPVAERRTRWVMWLTLVVMVLEIAGGWIFNSMALMADGWHMSSHAFALGLTVFAYRMAARYARDRRFAFGTWKMEILGGYTSALLLVGVAVTMLVESVERMVNPLPIGYDQAIATAVLGLAVNLVSAWMLKDDHHHHGHSHGHAHDHDHHAHHAADAHAHSSDHRHSDHDHDHDHDHAHATSHGHDDHAHGAHADLNLRAAYIHVLTDAATSILAILALFGGKWWGASWLDPLMGIVGAVLVGVWAKGLLRDCALVLLDAEMDNPLTERIARTLTGAAMPVKVQDLHLWRVANDKYACIVALQVASPTVTTPPPVADVPAKDCCPQDATGSTTEGGQHHGTDAGWQPRPAPDYFRRLLSAHPELVHITVEVDVVATGGQPAVTH</sequence>
<evidence type="ECO:0000256" key="3">
    <source>
        <dbReference type="ARBA" id="ARBA00022692"/>
    </source>
</evidence>
<dbReference type="Pfam" id="PF01545">
    <property type="entry name" value="Cation_efflux"/>
    <property type="match status" value="1"/>
</dbReference>
<dbReference type="eggNOG" id="COG1230">
    <property type="taxonomic scope" value="Bacteria"/>
</dbReference>
<dbReference type="AlphaFoldDB" id="E7RXG8"/>
<feature type="transmembrane region" description="Helical" evidence="8">
    <location>
        <begin position="33"/>
        <end position="52"/>
    </location>
</feature>
<gene>
    <name evidence="10" type="ORF">HMPREF0551_1381</name>
</gene>
<keyword evidence="11" id="KW-1185">Reference proteome</keyword>
<dbReference type="Gene3D" id="1.20.1510.10">
    <property type="entry name" value="Cation efflux protein transmembrane domain"/>
    <property type="match status" value="1"/>
</dbReference>
<dbReference type="GO" id="GO:0016020">
    <property type="term" value="C:membrane"/>
    <property type="evidence" value="ECO:0007669"/>
    <property type="project" value="UniProtKB-SubCell"/>
</dbReference>
<evidence type="ECO:0000256" key="2">
    <source>
        <dbReference type="ARBA" id="ARBA00022448"/>
    </source>
</evidence>
<dbReference type="GO" id="GO:0006882">
    <property type="term" value="P:intracellular zinc ion homeostasis"/>
    <property type="evidence" value="ECO:0007669"/>
    <property type="project" value="InterPro"/>
</dbReference>
<keyword evidence="4 8" id="KW-1133">Transmembrane helix</keyword>
<dbReference type="RefSeq" id="WP_005673651.1">
    <property type="nucleotide sequence ID" value="NZ_CP146288.1"/>
</dbReference>
<keyword evidence="6 8" id="KW-0472">Membrane</keyword>
<dbReference type="NCBIfam" id="TIGR01297">
    <property type="entry name" value="CDF"/>
    <property type="match status" value="1"/>
</dbReference>
<evidence type="ECO:0000256" key="7">
    <source>
        <dbReference type="SAM" id="MobiDB-lite"/>
    </source>
</evidence>
<dbReference type="Proteomes" id="UP000011021">
    <property type="component" value="Unassembled WGS sequence"/>
</dbReference>
<dbReference type="PANTHER" id="PTHR45755:SF4">
    <property type="entry name" value="ZINC TRANSPORTER 7"/>
    <property type="match status" value="1"/>
</dbReference>
<feature type="region of interest" description="Disordered" evidence="7">
    <location>
        <begin position="348"/>
        <end position="370"/>
    </location>
</feature>
<keyword evidence="2" id="KW-0813">Transport</keyword>
<feature type="transmembrane region" description="Helical" evidence="8">
    <location>
        <begin position="130"/>
        <end position="153"/>
    </location>
</feature>
<evidence type="ECO:0000256" key="8">
    <source>
        <dbReference type="SAM" id="Phobius"/>
    </source>
</evidence>
<feature type="transmembrane region" description="Helical" evidence="8">
    <location>
        <begin position="223"/>
        <end position="243"/>
    </location>
</feature>
<feature type="region of interest" description="Disordered" evidence="7">
    <location>
        <begin position="159"/>
        <end position="212"/>
    </location>
</feature>
<dbReference type="SUPFAM" id="SSF161111">
    <property type="entry name" value="Cation efflux protein transmembrane domain-like"/>
    <property type="match status" value="1"/>
</dbReference>
<dbReference type="PANTHER" id="PTHR45755">
    <property type="match status" value="1"/>
</dbReference>
<keyword evidence="3 8" id="KW-0812">Transmembrane</keyword>
<dbReference type="InterPro" id="IPR027469">
    <property type="entry name" value="Cation_efflux_TMD_sf"/>
</dbReference>
<feature type="transmembrane region" description="Helical" evidence="8">
    <location>
        <begin position="64"/>
        <end position="80"/>
    </location>
</feature>
<evidence type="ECO:0000259" key="9">
    <source>
        <dbReference type="Pfam" id="PF01545"/>
    </source>
</evidence>
<proteinExistence type="predicted"/>
<protein>
    <submittedName>
        <fullName evidence="10">Cation diffusion facilitator family transporter</fullName>
    </submittedName>
</protein>
<feature type="domain" description="Cation efflux protein transmembrane" evidence="9">
    <location>
        <begin position="36"/>
        <end position="281"/>
    </location>
</feature>
<name>E7RXG8_9BURK</name>
<organism evidence="10 11">
    <name type="scientific">Lautropia mirabilis ATCC 51599</name>
    <dbReference type="NCBI Taxonomy" id="887898"/>
    <lineage>
        <taxon>Bacteria</taxon>
        <taxon>Pseudomonadati</taxon>
        <taxon>Pseudomonadota</taxon>
        <taxon>Betaproteobacteria</taxon>
        <taxon>Burkholderiales</taxon>
        <taxon>Burkholderiaceae</taxon>
        <taxon>Lautropia</taxon>
    </lineage>
</organism>
<evidence type="ECO:0000256" key="5">
    <source>
        <dbReference type="ARBA" id="ARBA00023065"/>
    </source>
</evidence>
<evidence type="ECO:0000256" key="1">
    <source>
        <dbReference type="ARBA" id="ARBA00004141"/>
    </source>
</evidence>
<dbReference type="STRING" id="887898.HMPREF0551_1381"/>
<accession>E7RXG8</accession>
<evidence type="ECO:0000313" key="10">
    <source>
        <dbReference type="EMBL" id="EFV94964.1"/>
    </source>
</evidence>